<feature type="domain" description="VOC" evidence="1">
    <location>
        <begin position="1"/>
        <end position="122"/>
    </location>
</feature>
<dbReference type="AlphaFoldDB" id="A0A1X6Z6P2"/>
<sequence>MIGYVTIGVSDLKRATDFYTNLFSDKGAKVVIDAGRIVFIGNDPAAPMLAVCTPYDGDECAVGNGNMIAFAAASKDEAKALYDKAISLGATDEGEPGQRVPDRFYGAYARDLDGNKLCFYVFG</sequence>
<accession>A0A1X6Z6P2</accession>
<keyword evidence="3" id="KW-1185">Reference proteome</keyword>
<dbReference type="PANTHER" id="PTHR35006:SF1">
    <property type="entry name" value="BLL2941 PROTEIN"/>
    <property type="match status" value="1"/>
</dbReference>
<dbReference type="PANTHER" id="PTHR35006">
    <property type="entry name" value="GLYOXALASE FAMILY PROTEIN (AFU_ORTHOLOGUE AFUA_5G14830)"/>
    <property type="match status" value="1"/>
</dbReference>
<dbReference type="EMBL" id="FWFP01000005">
    <property type="protein sequence ID" value="SLN42686.1"/>
    <property type="molecule type" value="Genomic_DNA"/>
</dbReference>
<dbReference type="SUPFAM" id="SSF54593">
    <property type="entry name" value="Glyoxalase/Bleomycin resistance protein/Dihydroxybiphenyl dioxygenase"/>
    <property type="match status" value="1"/>
</dbReference>
<dbReference type="InterPro" id="IPR004360">
    <property type="entry name" value="Glyas_Fos-R_dOase_dom"/>
</dbReference>
<dbReference type="OrthoDB" id="9807407at2"/>
<protein>
    <submittedName>
        <fullName evidence="2">Glyoxalase-like domain protein</fullName>
    </submittedName>
</protein>
<dbReference type="RefSeq" id="WP_085822448.1">
    <property type="nucleotide sequence ID" value="NZ_FWFP01000005.1"/>
</dbReference>
<dbReference type="InterPro" id="IPR029068">
    <property type="entry name" value="Glyas_Bleomycin-R_OHBP_Dase"/>
</dbReference>
<name>A0A1X6Z6P2_9RHOB</name>
<reference evidence="3" key="1">
    <citation type="submission" date="2017-03" db="EMBL/GenBank/DDBJ databases">
        <authorList>
            <person name="Rodrigo-Torres L."/>
            <person name="Arahal R.D."/>
            <person name="Lucena T."/>
        </authorList>
    </citation>
    <scope>NUCLEOTIDE SEQUENCE [LARGE SCALE GENOMIC DNA]</scope>
    <source>
        <strain evidence="3">CECT 8411</strain>
    </source>
</reference>
<gene>
    <name evidence="2" type="ORF">RUM8411_01912</name>
</gene>
<evidence type="ECO:0000259" key="1">
    <source>
        <dbReference type="PROSITE" id="PS51819"/>
    </source>
</evidence>
<dbReference type="PROSITE" id="PS51819">
    <property type="entry name" value="VOC"/>
    <property type="match status" value="1"/>
</dbReference>
<proteinExistence type="predicted"/>
<dbReference type="Proteomes" id="UP000193778">
    <property type="component" value="Unassembled WGS sequence"/>
</dbReference>
<evidence type="ECO:0000313" key="3">
    <source>
        <dbReference type="Proteomes" id="UP000193778"/>
    </source>
</evidence>
<evidence type="ECO:0000313" key="2">
    <source>
        <dbReference type="EMBL" id="SLN42686.1"/>
    </source>
</evidence>
<organism evidence="2 3">
    <name type="scientific">Ruegeria meonggei</name>
    <dbReference type="NCBI Taxonomy" id="1446476"/>
    <lineage>
        <taxon>Bacteria</taxon>
        <taxon>Pseudomonadati</taxon>
        <taxon>Pseudomonadota</taxon>
        <taxon>Alphaproteobacteria</taxon>
        <taxon>Rhodobacterales</taxon>
        <taxon>Roseobacteraceae</taxon>
        <taxon>Ruegeria</taxon>
    </lineage>
</organism>
<dbReference type="InterPro" id="IPR037523">
    <property type="entry name" value="VOC_core"/>
</dbReference>
<dbReference type="Pfam" id="PF00903">
    <property type="entry name" value="Glyoxalase"/>
    <property type="match status" value="1"/>
</dbReference>
<dbReference type="CDD" id="cd07262">
    <property type="entry name" value="VOC_like"/>
    <property type="match status" value="1"/>
</dbReference>
<dbReference type="Gene3D" id="3.10.180.10">
    <property type="entry name" value="2,3-Dihydroxybiphenyl 1,2-Dioxygenase, domain 1"/>
    <property type="match status" value="1"/>
</dbReference>